<dbReference type="PANTHER" id="PTHR33988:SF2">
    <property type="entry name" value="ENDORIBONUCLEASE MAZF"/>
    <property type="match status" value="1"/>
</dbReference>
<dbReference type="AlphaFoldDB" id="A0A1F6E1Q1"/>
<dbReference type="Proteomes" id="UP000178572">
    <property type="component" value="Unassembled WGS sequence"/>
</dbReference>
<name>A0A1F6E1Q1_9BACT</name>
<dbReference type="EC" id="3.1.-.-" evidence="1"/>
<dbReference type="PANTHER" id="PTHR33988">
    <property type="entry name" value="ENDORIBONUCLEASE MAZF-RELATED"/>
    <property type="match status" value="1"/>
</dbReference>
<sequence length="124" mass="13340">MRKRGGRAKPRRGEVWLVNFDPTIGSEIQKTRPAVVLQNDIGNRFSSVTIVAAISSQFGDTLYPTEVLVEPPDGGLKTRSVVLLNQVRTVDGARLVKKMGALRPATLEAVNSALAISLGLTDIS</sequence>
<keyword evidence="1" id="KW-0378">Hydrolase</keyword>
<protein>
    <recommendedName>
        <fullName evidence="1">mRNA interferase</fullName>
        <ecNumber evidence="1">3.1.-.-</ecNumber>
    </recommendedName>
</protein>
<dbReference type="EMBL" id="MFLN01000004">
    <property type="protein sequence ID" value="OGG67593.1"/>
    <property type="molecule type" value="Genomic_DNA"/>
</dbReference>
<evidence type="ECO:0000313" key="2">
    <source>
        <dbReference type="EMBL" id="OGG67593.1"/>
    </source>
</evidence>
<dbReference type="GO" id="GO:0016075">
    <property type="term" value="P:rRNA catabolic process"/>
    <property type="evidence" value="ECO:0007669"/>
    <property type="project" value="TreeGrafter"/>
</dbReference>
<gene>
    <name evidence="2" type="ORF">A3C21_03895</name>
</gene>
<comment type="function">
    <text evidence="1">Toxic component of a type II toxin-antitoxin (TA) system.</text>
</comment>
<reference evidence="2 3" key="1">
    <citation type="journal article" date="2016" name="Nat. Commun.">
        <title>Thousands of microbial genomes shed light on interconnected biogeochemical processes in an aquifer system.</title>
        <authorList>
            <person name="Anantharaman K."/>
            <person name="Brown C.T."/>
            <person name="Hug L.A."/>
            <person name="Sharon I."/>
            <person name="Castelle C.J."/>
            <person name="Probst A.J."/>
            <person name="Thomas B.C."/>
            <person name="Singh A."/>
            <person name="Wilkins M.J."/>
            <person name="Karaoz U."/>
            <person name="Brodie E.L."/>
            <person name="Williams K.H."/>
            <person name="Hubbard S.S."/>
            <person name="Banfield J.F."/>
        </authorList>
    </citation>
    <scope>NUCLEOTIDE SEQUENCE [LARGE SCALE GENOMIC DNA]</scope>
</reference>
<evidence type="ECO:0000313" key="3">
    <source>
        <dbReference type="Proteomes" id="UP000178572"/>
    </source>
</evidence>
<organism evidence="2 3">
    <name type="scientific">Candidatus Kaiserbacteria bacterium RIFCSPHIGHO2_02_FULL_59_21</name>
    <dbReference type="NCBI Taxonomy" id="1798500"/>
    <lineage>
        <taxon>Bacteria</taxon>
        <taxon>Candidatus Kaiseribacteriota</taxon>
    </lineage>
</organism>
<dbReference type="STRING" id="1798500.A3C21_03895"/>
<dbReference type="InterPro" id="IPR003477">
    <property type="entry name" value="PemK-like"/>
</dbReference>
<dbReference type="GO" id="GO:0016787">
    <property type="term" value="F:hydrolase activity"/>
    <property type="evidence" value="ECO:0007669"/>
    <property type="project" value="UniProtKB-KW"/>
</dbReference>
<evidence type="ECO:0000256" key="1">
    <source>
        <dbReference type="PIRNR" id="PIRNR033490"/>
    </source>
</evidence>
<dbReference type="InterPro" id="IPR011067">
    <property type="entry name" value="Plasmid_toxin/cell-grow_inhib"/>
</dbReference>
<dbReference type="Pfam" id="PF02452">
    <property type="entry name" value="PemK_toxin"/>
    <property type="match status" value="1"/>
</dbReference>
<dbReference type="Gene3D" id="2.30.30.110">
    <property type="match status" value="1"/>
</dbReference>
<proteinExistence type="inferred from homology"/>
<dbReference type="GO" id="GO:0006402">
    <property type="term" value="P:mRNA catabolic process"/>
    <property type="evidence" value="ECO:0007669"/>
    <property type="project" value="TreeGrafter"/>
</dbReference>
<dbReference type="GO" id="GO:0004521">
    <property type="term" value="F:RNA endonuclease activity"/>
    <property type="evidence" value="ECO:0007669"/>
    <property type="project" value="TreeGrafter"/>
</dbReference>
<dbReference type="SUPFAM" id="SSF50118">
    <property type="entry name" value="Cell growth inhibitor/plasmid maintenance toxic component"/>
    <property type="match status" value="1"/>
</dbReference>
<dbReference type="PIRSF" id="PIRSF033490">
    <property type="entry name" value="MazF"/>
    <property type="match status" value="1"/>
</dbReference>
<keyword evidence="1" id="KW-0540">Nuclease</keyword>
<comment type="caution">
    <text evidence="2">The sequence shown here is derived from an EMBL/GenBank/DDBJ whole genome shotgun (WGS) entry which is preliminary data.</text>
</comment>
<keyword evidence="1" id="KW-0255">Endonuclease</keyword>
<accession>A0A1F6E1Q1</accession>
<dbReference type="GO" id="GO:0003677">
    <property type="term" value="F:DNA binding"/>
    <property type="evidence" value="ECO:0007669"/>
    <property type="project" value="InterPro"/>
</dbReference>
<comment type="similarity">
    <text evidence="1">Belongs to the PemK/MazF family.</text>
</comment>